<dbReference type="Proteomes" id="UP000826271">
    <property type="component" value="Unassembled WGS sequence"/>
</dbReference>
<protein>
    <submittedName>
        <fullName evidence="2">Uncharacterized protein</fullName>
    </submittedName>
</protein>
<evidence type="ECO:0000313" key="3">
    <source>
        <dbReference type="Proteomes" id="UP000826271"/>
    </source>
</evidence>
<feature type="compositionally biased region" description="Basic and acidic residues" evidence="1">
    <location>
        <begin position="117"/>
        <end position="127"/>
    </location>
</feature>
<feature type="region of interest" description="Disordered" evidence="1">
    <location>
        <begin position="101"/>
        <end position="127"/>
    </location>
</feature>
<sequence length="127" mass="14116">MRIPNNNTNGLSVDASIESSSLPSLSQLSQEYQVGLSNLSVVYPNEGFSLSNVEPFQFPQISWPIVYQQHTVTPYPIQNQQKGTSLMELLQQQLMKPQGFERLQSNNFAQSQSTNDDNGHGDVLKGS</sequence>
<organism evidence="2 3">
    <name type="scientific">Buddleja alternifolia</name>
    <dbReference type="NCBI Taxonomy" id="168488"/>
    <lineage>
        <taxon>Eukaryota</taxon>
        <taxon>Viridiplantae</taxon>
        <taxon>Streptophyta</taxon>
        <taxon>Embryophyta</taxon>
        <taxon>Tracheophyta</taxon>
        <taxon>Spermatophyta</taxon>
        <taxon>Magnoliopsida</taxon>
        <taxon>eudicotyledons</taxon>
        <taxon>Gunneridae</taxon>
        <taxon>Pentapetalae</taxon>
        <taxon>asterids</taxon>
        <taxon>lamiids</taxon>
        <taxon>Lamiales</taxon>
        <taxon>Scrophulariaceae</taxon>
        <taxon>Buddlejeae</taxon>
        <taxon>Buddleja</taxon>
    </lineage>
</organism>
<dbReference type="EMBL" id="WHWC01000307">
    <property type="protein sequence ID" value="KAG8362730.1"/>
    <property type="molecule type" value="Genomic_DNA"/>
</dbReference>
<name>A0AAV6W6V2_9LAMI</name>
<comment type="caution">
    <text evidence="2">The sequence shown here is derived from an EMBL/GenBank/DDBJ whole genome shotgun (WGS) entry which is preliminary data.</text>
</comment>
<keyword evidence="3" id="KW-1185">Reference proteome</keyword>
<reference evidence="2" key="1">
    <citation type="submission" date="2019-10" db="EMBL/GenBank/DDBJ databases">
        <authorList>
            <person name="Zhang R."/>
            <person name="Pan Y."/>
            <person name="Wang J."/>
            <person name="Ma R."/>
            <person name="Yu S."/>
        </authorList>
    </citation>
    <scope>NUCLEOTIDE SEQUENCE</scope>
    <source>
        <strain evidence="2">LA-IB0</strain>
        <tissue evidence="2">Leaf</tissue>
    </source>
</reference>
<dbReference type="AlphaFoldDB" id="A0AAV6W6V2"/>
<evidence type="ECO:0000256" key="1">
    <source>
        <dbReference type="SAM" id="MobiDB-lite"/>
    </source>
</evidence>
<feature type="compositionally biased region" description="Polar residues" evidence="1">
    <location>
        <begin position="103"/>
        <end position="116"/>
    </location>
</feature>
<accession>A0AAV6W6V2</accession>
<proteinExistence type="predicted"/>
<evidence type="ECO:0000313" key="2">
    <source>
        <dbReference type="EMBL" id="KAG8362730.1"/>
    </source>
</evidence>
<gene>
    <name evidence="2" type="ORF">BUALT_BualtUnG0046100</name>
</gene>